<dbReference type="AlphaFoldDB" id="A0A100VZL7"/>
<proteinExistence type="predicted"/>
<name>A0A100VZL7_9MYCO</name>
<feature type="transmembrane region" description="Helical" evidence="1">
    <location>
        <begin position="23"/>
        <end position="40"/>
    </location>
</feature>
<comment type="caution">
    <text evidence="2">The sequence shown here is derived from an EMBL/GenBank/DDBJ whole genome shotgun (WGS) entry which is preliminary data.</text>
</comment>
<keyword evidence="1" id="KW-0812">Transmembrane</keyword>
<sequence>MTGSTEGFDVAASDTVPESRRRVAFPVTLLATLGLILLAATQAGPAWVHGFTSVGAAVAATAVLFAAELRWMEWVTTAESAGLVAESGC</sequence>
<evidence type="ECO:0000313" key="3">
    <source>
        <dbReference type="Proteomes" id="UP000069620"/>
    </source>
</evidence>
<dbReference type="RefSeq" id="WP_062829386.1">
    <property type="nucleotide sequence ID" value="NZ_BCSX01000024.1"/>
</dbReference>
<keyword evidence="3" id="KW-1185">Reference proteome</keyword>
<protein>
    <submittedName>
        <fullName evidence="2">Uncharacterized protein</fullName>
    </submittedName>
</protein>
<keyword evidence="1" id="KW-1133">Transmembrane helix</keyword>
<accession>A0A100VZL7</accession>
<evidence type="ECO:0000313" key="2">
    <source>
        <dbReference type="EMBL" id="GAS88915.1"/>
    </source>
</evidence>
<evidence type="ECO:0000256" key="1">
    <source>
        <dbReference type="SAM" id="Phobius"/>
    </source>
</evidence>
<keyword evidence="1" id="KW-0472">Membrane</keyword>
<organism evidence="2 3">
    <name type="scientific">Mycolicibacterium brisbanense</name>
    <dbReference type="NCBI Taxonomy" id="146020"/>
    <lineage>
        <taxon>Bacteria</taxon>
        <taxon>Bacillati</taxon>
        <taxon>Actinomycetota</taxon>
        <taxon>Actinomycetes</taxon>
        <taxon>Mycobacteriales</taxon>
        <taxon>Mycobacteriaceae</taxon>
        <taxon>Mycolicibacterium</taxon>
    </lineage>
</organism>
<feature type="transmembrane region" description="Helical" evidence="1">
    <location>
        <begin position="46"/>
        <end position="67"/>
    </location>
</feature>
<dbReference type="Proteomes" id="UP000069620">
    <property type="component" value="Unassembled WGS sequence"/>
</dbReference>
<reference evidence="3" key="1">
    <citation type="journal article" date="2016" name="Genome Announc.">
        <title>Draft Genome Sequences of Five Rapidly Growing Mycobacterium Species, M. thermoresistibile, M. fortuitum subsp. acetamidolyticum, M. canariasense, M. brisbanense, and M. novocastrense.</title>
        <authorList>
            <person name="Katahira K."/>
            <person name="Ogura Y."/>
            <person name="Gotoh Y."/>
            <person name="Hayashi T."/>
        </authorList>
    </citation>
    <scope>NUCLEOTIDE SEQUENCE [LARGE SCALE GENOMIC DNA]</scope>
    <source>
        <strain evidence="3">JCM15654</strain>
    </source>
</reference>
<reference evidence="3" key="2">
    <citation type="submission" date="2016-02" db="EMBL/GenBank/DDBJ databases">
        <title>Draft genome sequence of five rapidly growing Mycobacterium species.</title>
        <authorList>
            <person name="Katahira K."/>
            <person name="Gotou Y."/>
            <person name="Iida K."/>
            <person name="Ogura Y."/>
            <person name="Hayashi T."/>
        </authorList>
    </citation>
    <scope>NUCLEOTIDE SEQUENCE [LARGE SCALE GENOMIC DNA]</scope>
    <source>
        <strain evidence="3">JCM15654</strain>
    </source>
</reference>
<gene>
    <name evidence="2" type="ORF">RMCB_3011</name>
</gene>
<dbReference type="EMBL" id="BCSX01000024">
    <property type="protein sequence ID" value="GAS88915.1"/>
    <property type="molecule type" value="Genomic_DNA"/>
</dbReference>